<gene>
    <name evidence="10" type="primary">LOC120258823</name>
</gene>
<dbReference type="Proteomes" id="UP001515500">
    <property type="component" value="Chromosome 4"/>
</dbReference>
<dbReference type="GO" id="GO:0005789">
    <property type="term" value="C:endoplasmic reticulum membrane"/>
    <property type="evidence" value="ECO:0007669"/>
    <property type="project" value="InterPro"/>
</dbReference>
<keyword evidence="3 7" id="KW-0812">Transmembrane</keyword>
<evidence type="ECO:0000256" key="3">
    <source>
        <dbReference type="ARBA" id="ARBA00022692"/>
    </source>
</evidence>
<dbReference type="PIRSF" id="PIRSF019693">
    <property type="entry name" value="VAMP-associated"/>
    <property type="match status" value="1"/>
</dbReference>
<comment type="similarity">
    <text evidence="2">Belongs to the VAMP-associated protein (VAP) (TC 9.B.17) family.</text>
</comment>
<dbReference type="FunFam" id="2.60.40.10:FF:000813">
    <property type="entry name" value="Vesicle-associated protein 1-1"/>
    <property type="match status" value="1"/>
</dbReference>
<feature type="compositionally biased region" description="Polar residues" evidence="6">
    <location>
        <begin position="149"/>
        <end position="162"/>
    </location>
</feature>
<dbReference type="InterPro" id="IPR016763">
    <property type="entry name" value="VAP"/>
</dbReference>
<dbReference type="PROSITE" id="PS50202">
    <property type="entry name" value="MSP"/>
    <property type="match status" value="1"/>
</dbReference>
<evidence type="ECO:0000256" key="1">
    <source>
        <dbReference type="ARBA" id="ARBA00004211"/>
    </source>
</evidence>
<dbReference type="InterPro" id="IPR008962">
    <property type="entry name" value="PapD-like_sf"/>
</dbReference>
<dbReference type="RefSeq" id="XP_039122191.1">
    <property type="nucleotide sequence ID" value="XM_039266257.1"/>
</dbReference>
<proteinExistence type="inferred from homology"/>
<dbReference type="Pfam" id="PF00635">
    <property type="entry name" value="Motile_Sperm"/>
    <property type="match status" value="1"/>
</dbReference>
<sequence length="236" mass="26298">MSSGELLAIHPPELKFPFELKKRPSCLLELSNKTDDYVAFKVMTTNPTQYRVRPAAGVISPRSKYDVIVTMHAPRAIPPAMESRDRFLVQSVVTSDATSSTIEMFSKESGNVIEEVILRVVYVPKPQSSSAVLDELEEPQPPPPPHPSNHANGSTATATGQKESVERMDTPPEPEVTDLIHKLTEDKKVAMMKNKMLQQQLDDIGIKMKNKQQGNFSFFFVAVALLIGVYIGYYHV</sequence>
<feature type="transmembrane region" description="Helical" evidence="7">
    <location>
        <begin position="216"/>
        <end position="235"/>
    </location>
</feature>
<dbReference type="InterPro" id="IPR013783">
    <property type="entry name" value="Ig-like_fold"/>
</dbReference>
<evidence type="ECO:0000256" key="6">
    <source>
        <dbReference type="SAM" id="MobiDB-lite"/>
    </source>
</evidence>
<organism evidence="9 10">
    <name type="scientific">Dioscorea cayennensis subsp. rotundata</name>
    <name type="common">White Guinea yam</name>
    <name type="synonym">Dioscorea rotundata</name>
    <dbReference type="NCBI Taxonomy" id="55577"/>
    <lineage>
        <taxon>Eukaryota</taxon>
        <taxon>Viridiplantae</taxon>
        <taxon>Streptophyta</taxon>
        <taxon>Embryophyta</taxon>
        <taxon>Tracheophyta</taxon>
        <taxon>Spermatophyta</taxon>
        <taxon>Magnoliopsida</taxon>
        <taxon>Liliopsida</taxon>
        <taxon>Dioscoreales</taxon>
        <taxon>Dioscoreaceae</taxon>
        <taxon>Dioscorea</taxon>
    </lineage>
</organism>
<dbReference type="AlphaFoldDB" id="A0AB40B689"/>
<protein>
    <submittedName>
        <fullName evidence="10">Vesicle-associated protein 3-1-like</fullName>
    </submittedName>
</protein>
<feature type="domain" description="MSP" evidence="8">
    <location>
        <begin position="6"/>
        <end position="123"/>
    </location>
</feature>
<reference evidence="10" key="1">
    <citation type="submission" date="2025-08" db="UniProtKB">
        <authorList>
            <consortium name="RefSeq"/>
        </authorList>
    </citation>
    <scope>IDENTIFICATION</scope>
</reference>
<evidence type="ECO:0000256" key="5">
    <source>
        <dbReference type="ARBA" id="ARBA00023136"/>
    </source>
</evidence>
<dbReference type="InterPro" id="IPR000535">
    <property type="entry name" value="MSP_dom"/>
</dbReference>
<dbReference type="Gene3D" id="2.60.40.10">
    <property type="entry name" value="Immunoglobulins"/>
    <property type="match status" value="1"/>
</dbReference>
<dbReference type="SUPFAM" id="SSF49354">
    <property type="entry name" value="PapD-like"/>
    <property type="match status" value="1"/>
</dbReference>
<keyword evidence="4 7" id="KW-1133">Transmembrane helix</keyword>
<keyword evidence="5 7" id="KW-0472">Membrane</keyword>
<evidence type="ECO:0000259" key="8">
    <source>
        <dbReference type="PROSITE" id="PS50202"/>
    </source>
</evidence>
<dbReference type="GeneID" id="120258823"/>
<dbReference type="PANTHER" id="PTHR10809">
    <property type="entry name" value="VESICLE-ASSOCIATED MEMBRANE PROTEIN-ASSOCIATED PROTEIN"/>
    <property type="match status" value="1"/>
</dbReference>
<evidence type="ECO:0000256" key="7">
    <source>
        <dbReference type="SAM" id="Phobius"/>
    </source>
</evidence>
<evidence type="ECO:0000256" key="2">
    <source>
        <dbReference type="ARBA" id="ARBA00008932"/>
    </source>
</evidence>
<name>A0AB40B689_DIOCR</name>
<evidence type="ECO:0000313" key="10">
    <source>
        <dbReference type="RefSeq" id="XP_039122191.1"/>
    </source>
</evidence>
<feature type="region of interest" description="Disordered" evidence="6">
    <location>
        <begin position="131"/>
        <end position="174"/>
    </location>
</feature>
<keyword evidence="9" id="KW-1185">Reference proteome</keyword>
<dbReference type="GO" id="GO:0005886">
    <property type="term" value="C:plasma membrane"/>
    <property type="evidence" value="ECO:0007669"/>
    <property type="project" value="TreeGrafter"/>
</dbReference>
<comment type="subcellular location">
    <subcellularLocation>
        <location evidence="1">Membrane</location>
        <topology evidence="1">Single-pass type IV membrane protein</topology>
    </subcellularLocation>
</comment>
<evidence type="ECO:0000313" key="9">
    <source>
        <dbReference type="Proteomes" id="UP001515500"/>
    </source>
</evidence>
<dbReference type="PANTHER" id="PTHR10809:SF6">
    <property type="entry name" value="AT11025P-RELATED"/>
    <property type="match status" value="1"/>
</dbReference>
<dbReference type="GO" id="GO:0090158">
    <property type="term" value="P:endoplasmic reticulum membrane organization"/>
    <property type="evidence" value="ECO:0007669"/>
    <property type="project" value="TreeGrafter"/>
</dbReference>
<accession>A0AB40B689</accession>
<dbReference type="GO" id="GO:0061817">
    <property type="term" value="P:endoplasmic reticulum-plasma membrane tethering"/>
    <property type="evidence" value="ECO:0007669"/>
    <property type="project" value="TreeGrafter"/>
</dbReference>
<evidence type="ECO:0000256" key="4">
    <source>
        <dbReference type="ARBA" id="ARBA00022989"/>
    </source>
</evidence>